<dbReference type="HOGENOM" id="CLU_2072656_0_0_1"/>
<organism evidence="1 2">
    <name type="scientific">Aspergillus ruber (strain CBS 135680)</name>
    <dbReference type="NCBI Taxonomy" id="1388766"/>
    <lineage>
        <taxon>Eukaryota</taxon>
        <taxon>Fungi</taxon>
        <taxon>Dikarya</taxon>
        <taxon>Ascomycota</taxon>
        <taxon>Pezizomycotina</taxon>
        <taxon>Eurotiomycetes</taxon>
        <taxon>Eurotiomycetidae</taxon>
        <taxon>Eurotiales</taxon>
        <taxon>Aspergillaceae</taxon>
        <taxon>Aspergillus</taxon>
        <taxon>Aspergillus subgen. Aspergillus</taxon>
    </lineage>
</organism>
<sequence>MSQPPTILFTAITQLEASKMIRESNKVSKLITHVLGQYPDLEAEFSRPHGADRLFEAAYEYVEPGASCTKCDPEKQVPRPLRMSAEPQVHYGTIASGNQVIKDAYARDQIAGKLNALL</sequence>
<dbReference type="RefSeq" id="XP_040637265.1">
    <property type="nucleotide sequence ID" value="XM_040780302.1"/>
</dbReference>
<proteinExistence type="predicted"/>
<reference evidence="2" key="1">
    <citation type="journal article" date="2014" name="Nat. Commun.">
        <title>Genomic adaptations of the halophilic Dead Sea filamentous fungus Eurotium rubrum.</title>
        <authorList>
            <person name="Kis-Papo T."/>
            <person name="Weig A.R."/>
            <person name="Riley R."/>
            <person name="Persoh D."/>
            <person name="Salamov A."/>
            <person name="Sun H."/>
            <person name="Lipzen A."/>
            <person name="Wasser S.P."/>
            <person name="Rambold G."/>
            <person name="Grigoriev I.V."/>
            <person name="Nevo E."/>
        </authorList>
    </citation>
    <scope>NUCLEOTIDE SEQUENCE [LARGE SCALE GENOMIC DNA]</scope>
    <source>
        <strain evidence="2">CBS 135680</strain>
    </source>
</reference>
<evidence type="ECO:0000313" key="1">
    <source>
        <dbReference type="EMBL" id="EYE93577.1"/>
    </source>
</evidence>
<dbReference type="OrthoDB" id="1577640at2759"/>
<dbReference type="GO" id="GO:0003824">
    <property type="term" value="F:catalytic activity"/>
    <property type="evidence" value="ECO:0007669"/>
    <property type="project" value="InterPro"/>
</dbReference>
<dbReference type="EMBL" id="KK088431">
    <property type="protein sequence ID" value="EYE93577.1"/>
    <property type="molecule type" value="Genomic_DNA"/>
</dbReference>
<name>A0A017S9J1_ASPRC</name>
<dbReference type="Proteomes" id="UP000019804">
    <property type="component" value="Unassembled WGS sequence"/>
</dbReference>
<dbReference type="InterPro" id="IPR053137">
    <property type="entry name" value="NLR-like"/>
</dbReference>
<dbReference type="Gene3D" id="3.40.50.1580">
    <property type="entry name" value="Nucleoside phosphorylase domain"/>
    <property type="match status" value="1"/>
</dbReference>
<gene>
    <name evidence="1" type="ORF">EURHEDRAFT_404335</name>
</gene>
<dbReference type="PANTHER" id="PTHR46082">
    <property type="entry name" value="ATP/GTP-BINDING PROTEIN-RELATED"/>
    <property type="match status" value="1"/>
</dbReference>
<evidence type="ECO:0000313" key="2">
    <source>
        <dbReference type="Proteomes" id="UP000019804"/>
    </source>
</evidence>
<dbReference type="STRING" id="1388766.A0A017S9J1"/>
<accession>A0A017S9J1</accession>
<keyword evidence="2" id="KW-1185">Reference proteome</keyword>
<dbReference type="InterPro" id="IPR035994">
    <property type="entry name" value="Nucleoside_phosphorylase_sf"/>
</dbReference>
<dbReference type="GeneID" id="63695426"/>
<dbReference type="PANTHER" id="PTHR46082:SF11">
    <property type="entry name" value="AAA+ ATPASE DOMAIN-CONTAINING PROTEIN-RELATED"/>
    <property type="match status" value="1"/>
</dbReference>
<dbReference type="AlphaFoldDB" id="A0A017S9J1"/>
<dbReference type="GO" id="GO:0009116">
    <property type="term" value="P:nucleoside metabolic process"/>
    <property type="evidence" value="ECO:0007669"/>
    <property type="project" value="InterPro"/>
</dbReference>
<protein>
    <submittedName>
        <fullName evidence="1">Uncharacterized protein</fullName>
    </submittedName>
</protein>